<feature type="repeat" description="ANK" evidence="3">
    <location>
        <begin position="77"/>
        <end position="112"/>
    </location>
</feature>
<dbReference type="InterPro" id="IPR002523">
    <property type="entry name" value="MgTranspt_CorA/ZnTranspt_ZntB"/>
</dbReference>
<evidence type="ECO:0000313" key="7">
    <source>
        <dbReference type="Proteomes" id="UP001610444"/>
    </source>
</evidence>
<dbReference type="PANTHER" id="PTHR24171">
    <property type="entry name" value="ANKYRIN REPEAT DOMAIN-CONTAINING PROTEIN 39-RELATED"/>
    <property type="match status" value="1"/>
</dbReference>
<feature type="transmembrane region" description="Helical" evidence="5">
    <location>
        <begin position="834"/>
        <end position="857"/>
    </location>
</feature>
<dbReference type="EMBL" id="JBFXLR010000004">
    <property type="protein sequence ID" value="KAL2858962.1"/>
    <property type="molecule type" value="Genomic_DNA"/>
</dbReference>
<evidence type="ECO:0000256" key="1">
    <source>
        <dbReference type="ARBA" id="ARBA00022737"/>
    </source>
</evidence>
<dbReference type="PROSITE" id="PS50088">
    <property type="entry name" value="ANK_REPEAT"/>
    <property type="match status" value="2"/>
</dbReference>
<dbReference type="InterPro" id="IPR002110">
    <property type="entry name" value="Ankyrin_rpt"/>
</dbReference>
<evidence type="ECO:0000313" key="6">
    <source>
        <dbReference type="EMBL" id="KAL2858962.1"/>
    </source>
</evidence>
<keyword evidence="5" id="KW-0472">Membrane</keyword>
<organism evidence="6 7">
    <name type="scientific">Aspergillus pseudodeflectus</name>
    <dbReference type="NCBI Taxonomy" id="176178"/>
    <lineage>
        <taxon>Eukaryota</taxon>
        <taxon>Fungi</taxon>
        <taxon>Dikarya</taxon>
        <taxon>Ascomycota</taxon>
        <taxon>Pezizomycotina</taxon>
        <taxon>Eurotiomycetes</taxon>
        <taxon>Eurotiomycetidae</taxon>
        <taxon>Eurotiales</taxon>
        <taxon>Aspergillaceae</taxon>
        <taxon>Aspergillus</taxon>
        <taxon>Aspergillus subgen. Nidulantes</taxon>
    </lineage>
</organism>
<name>A0ABR4L3M9_9EURO</name>
<dbReference type="PROSITE" id="PS50297">
    <property type="entry name" value="ANK_REP_REGION"/>
    <property type="match status" value="2"/>
</dbReference>
<evidence type="ECO:0000256" key="3">
    <source>
        <dbReference type="PROSITE-ProRule" id="PRU00023"/>
    </source>
</evidence>
<proteinExistence type="predicted"/>
<comment type="caution">
    <text evidence="6">The sequence shown here is derived from an EMBL/GenBank/DDBJ whole genome shotgun (WGS) entry which is preliminary data.</text>
</comment>
<dbReference type="Pfam" id="PF01544">
    <property type="entry name" value="CorA"/>
    <property type="match status" value="1"/>
</dbReference>
<dbReference type="InterPro" id="IPR036770">
    <property type="entry name" value="Ankyrin_rpt-contain_sf"/>
</dbReference>
<dbReference type="Gene3D" id="1.25.40.20">
    <property type="entry name" value="Ankyrin repeat-containing domain"/>
    <property type="match status" value="2"/>
</dbReference>
<evidence type="ECO:0008006" key="8">
    <source>
        <dbReference type="Google" id="ProtNLM"/>
    </source>
</evidence>
<keyword evidence="5" id="KW-1133">Transmembrane helix</keyword>
<accession>A0ABR4L3M9</accession>
<evidence type="ECO:0000256" key="5">
    <source>
        <dbReference type="SAM" id="Phobius"/>
    </source>
</evidence>
<dbReference type="SMART" id="SM00248">
    <property type="entry name" value="ANK"/>
    <property type="match status" value="6"/>
</dbReference>
<dbReference type="GeneID" id="98159620"/>
<protein>
    <recommendedName>
        <fullName evidence="8">Ankyrin repeat-containing domain protein</fullName>
    </recommendedName>
</protein>
<dbReference type="Proteomes" id="UP001610444">
    <property type="component" value="Unassembled WGS sequence"/>
</dbReference>
<gene>
    <name evidence="6" type="ORF">BJX68DRAFT_262483</name>
</gene>
<dbReference type="RefSeq" id="XP_070903926.1">
    <property type="nucleotide sequence ID" value="XM_071044456.1"/>
</dbReference>
<feature type="repeat" description="ANK" evidence="3">
    <location>
        <begin position="217"/>
        <end position="249"/>
    </location>
</feature>
<evidence type="ECO:0000256" key="2">
    <source>
        <dbReference type="ARBA" id="ARBA00023043"/>
    </source>
</evidence>
<feature type="region of interest" description="Disordered" evidence="4">
    <location>
        <begin position="331"/>
        <end position="354"/>
    </location>
</feature>
<sequence length="895" mass="100281">MADTLSAVVRQMEDAIQDEDEHSFQRSFMKLGSFAADRQHNRLEERHILHDAAKRNSLPIVTLILSTNPNTNARNLEGWAALHIAANSRCENAPEIITALIHHGADVNMRDATQWLPLHRAVNSRAVENALRLIDNGAEVNAVVPDVGATIYLALDAIQDSPPTALAMVSNLLSAGADPNSRDYHGNTPLHRVRQLQSQIVDRLLEAGADPNAQDYERKTPLHKAVANDEYLLARTLYNAGGDPTAVDKDGATPEALAADREYHDSFENLFNASRTSQKPKFRLLYQQARPFETHPVRREVCAEFRGSFWYIKTPVDAKENFKSSEYDDCGKPRVSCSPLAEPEDESSTPGDVTCRQLTRATPTVYDMLYSDALLNGFKLASGPRWIHLPFTVKLWIDHLIEAIARITAHGNLSLPRTDNDSAASGANHLGDSADIKRFISETFNETGLVAGYRQPGLVFKDSPGKQAPHRVSLVLPFIDVDYSITEMTRVGIGNGVRGNRDERNQTHIQTMRKLQGSYDDDCCRLHFPRTLDESSYDFLETDDLKRRDQSQVLTVYLEGKRALAEAESSTPASTRRLLGQAVPKSREGAREHLLWRTLKNEKSAAPSASADQENDGPIRTKMLMVPQLWLWKLDEHTIISAYPERWDAPCGQSMFDKVRRELQFCTTVDDAISKIADTCVNYIQDSWYVSKGKSYTTFDAFDQTIAEASNEVTKCYEEFETSVGSANKNIHLQVHRGAGILKKISDVVDEIGIIKRVLNDQALVMTSILRWRSETDGPDRADEAKYMHHPLERFNRLEQNASSVQSSLITLLDIWQRESIIDDAREESRQSRVLFVFTAVTVCFLPLSFIGQVLALPMKELDRDPGEHFGASWVLEVEGKYHAAGKDQSKGQVS</sequence>
<keyword evidence="1" id="KW-0677">Repeat</keyword>
<reference evidence="6 7" key="1">
    <citation type="submission" date="2024-07" db="EMBL/GenBank/DDBJ databases">
        <title>Section-level genome sequencing and comparative genomics of Aspergillus sections Usti and Cavernicolus.</title>
        <authorList>
            <consortium name="Lawrence Berkeley National Laboratory"/>
            <person name="Nybo J.L."/>
            <person name="Vesth T.C."/>
            <person name="Theobald S."/>
            <person name="Frisvad J.C."/>
            <person name="Larsen T.O."/>
            <person name="Kjaerboelling I."/>
            <person name="Rothschild-Mancinelli K."/>
            <person name="Lyhne E.K."/>
            <person name="Kogle M.E."/>
            <person name="Barry K."/>
            <person name="Clum A."/>
            <person name="Na H."/>
            <person name="Ledsgaard L."/>
            <person name="Lin J."/>
            <person name="Lipzen A."/>
            <person name="Kuo A."/>
            <person name="Riley R."/>
            <person name="Mondo S."/>
            <person name="LaButti K."/>
            <person name="Haridas S."/>
            <person name="Pangalinan J."/>
            <person name="Salamov A.A."/>
            <person name="Simmons B.A."/>
            <person name="Magnuson J.K."/>
            <person name="Chen J."/>
            <person name="Drula E."/>
            <person name="Henrissat B."/>
            <person name="Wiebenga A."/>
            <person name="Lubbers R.J."/>
            <person name="Gomes A.C."/>
            <person name="Macurrencykelacurrency M.R."/>
            <person name="Stajich J."/>
            <person name="Grigoriev I.V."/>
            <person name="Mortensen U.H."/>
            <person name="De vries R.P."/>
            <person name="Baker S.E."/>
            <person name="Andersen M.R."/>
        </authorList>
    </citation>
    <scope>NUCLEOTIDE SEQUENCE [LARGE SCALE GENOMIC DNA]</scope>
    <source>
        <strain evidence="6 7">CBS 756.74</strain>
    </source>
</reference>
<evidence type="ECO:0000256" key="4">
    <source>
        <dbReference type="SAM" id="MobiDB-lite"/>
    </source>
</evidence>
<keyword evidence="2 3" id="KW-0040">ANK repeat</keyword>
<dbReference type="Pfam" id="PF12796">
    <property type="entry name" value="Ank_2"/>
    <property type="match status" value="2"/>
</dbReference>
<dbReference type="SUPFAM" id="SSF48403">
    <property type="entry name" value="Ankyrin repeat"/>
    <property type="match status" value="1"/>
</dbReference>
<keyword evidence="5" id="KW-0812">Transmembrane</keyword>
<keyword evidence="7" id="KW-1185">Reference proteome</keyword>